<feature type="compositionally biased region" description="Basic residues" evidence="1">
    <location>
        <begin position="1"/>
        <end position="11"/>
    </location>
</feature>
<sequence length="124" mass="13638">MKLMGPHHHRNKDGSNGKSSRTSPSKLEDTEFFNDSLFASNSGDFREEAPNFGVASVNLLSEAMLDSAQGNFDNGCVKMQPFSKCEKGNSSAVHPVRTVEDENVDYASNAISSSFEFHNERFGK</sequence>
<feature type="region of interest" description="Disordered" evidence="1">
    <location>
        <begin position="1"/>
        <end position="27"/>
    </location>
</feature>
<evidence type="ECO:0000313" key="2">
    <source>
        <dbReference type="EMBL" id="TKR91556.1"/>
    </source>
</evidence>
<dbReference type="AlphaFoldDB" id="A0A4U5P5L6"/>
<accession>A0A4U5P5L6</accession>
<evidence type="ECO:0000256" key="1">
    <source>
        <dbReference type="SAM" id="MobiDB-lite"/>
    </source>
</evidence>
<feature type="compositionally biased region" description="Polar residues" evidence="1">
    <location>
        <begin position="14"/>
        <end position="25"/>
    </location>
</feature>
<proteinExistence type="predicted"/>
<comment type="caution">
    <text evidence="2">The sequence shown here is derived from an EMBL/GenBank/DDBJ whole genome shotgun (WGS) entry which is preliminary data.</text>
</comment>
<gene>
    <name evidence="2" type="ORF">D5086_0000222480</name>
</gene>
<name>A0A4U5P5L6_POPAL</name>
<organism evidence="2">
    <name type="scientific">Populus alba</name>
    <name type="common">White poplar</name>
    <dbReference type="NCBI Taxonomy" id="43335"/>
    <lineage>
        <taxon>Eukaryota</taxon>
        <taxon>Viridiplantae</taxon>
        <taxon>Streptophyta</taxon>
        <taxon>Embryophyta</taxon>
        <taxon>Tracheophyta</taxon>
        <taxon>Spermatophyta</taxon>
        <taxon>Magnoliopsida</taxon>
        <taxon>eudicotyledons</taxon>
        <taxon>Gunneridae</taxon>
        <taxon>Pentapetalae</taxon>
        <taxon>rosids</taxon>
        <taxon>fabids</taxon>
        <taxon>Malpighiales</taxon>
        <taxon>Salicaceae</taxon>
        <taxon>Saliceae</taxon>
        <taxon>Populus</taxon>
    </lineage>
</organism>
<reference evidence="2" key="1">
    <citation type="submission" date="2018-10" db="EMBL/GenBank/DDBJ databases">
        <title>Population genomic analysis revealed the cold adaptation of white poplar.</title>
        <authorList>
            <person name="Liu Y.-J."/>
        </authorList>
    </citation>
    <scope>NUCLEOTIDE SEQUENCE [LARGE SCALE GENOMIC DNA]</scope>
    <source>
        <strain evidence="2">PAL-ZL1</strain>
    </source>
</reference>
<dbReference type="EMBL" id="RCHU01000767">
    <property type="protein sequence ID" value="TKR91556.1"/>
    <property type="molecule type" value="Genomic_DNA"/>
</dbReference>
<protein>
    <submittedName>
        <fullName evidence="2">Uncharacterized protein</fullName>
    </submittedName>
</protein>